<evidence type="ECO:0000259" key="25">
    <source>
        <dbReference type="PROSITE" id="PS50970"/>
    </source>
</evidence>
<evidence type="ECO:0000256" key="1">
    <source>
        <dbReference type="ARBA" id="ARBA00001700"/>
    </source>
</evidence>
<evidence type="ECO:0000256" key="18">
    <source>
        <dbReference type="ARBA" id="ARBA00025552"/>
    </source>
</evidence>
<dbReference type="PANTHER" id="PTHR45833">
    <property type="entry name" value="METHIONINE SYNTHASE"/>
    <property type="match status" value="1"/>
</dbReference>
<dbReference type="GO" id="GO:0031419">
    <property type="term" value="F:cobalamin binding"/>
    <property type="evidence" value="ECO:0007669"/>
    <property type="project" value="UniProtKB-UniRule"/>
</dbReference>
<dbReference type="RefSeq" id="WP_016361706.1">
    <property type="nucleotide sequence ID" value="NZ_KE161007.1"/>
</dbReference>
<name>S2LQB8_9FUSO</name>
<dbReference type="GO" id="GO:0005829">
    <property type="term" value="C:cytosol"/>
    <property type="evidence" value="ECO:0007669"/>
    <property type="project" value="TreeGrafter"/>
</dbReference>
<keyword evidence="15 21" id="KW-0862">Zinc</keyword>
<dbReference type="InterPro" id="IPR036594">
    <property type="entry name" value="Meth_synthase_dom"/>
</dbReference>
<evidence type="ECO:0000256" key="7">
    <source>
        <dbReference type="ARBA" id="ARBA00013998"/>
    </source>
</evidence>
<evidence type="ECO:0000256" key="24">
    <source>
        <dbReference type="PROSITE-ProRule" id="PRU00333"/>
    </source>
</evidence>
<evidence type="ECO:0000256" key="15">
    <source>
        <dbReference type="ARBA" id="ARBA00022833"/>
    </source>
</evidence>
<feature type="domain" description="AdoMet activation" evidence="27">
    <location>
        <begin position="1054"/>
        <end position="1113"/>
    </location>
</feature>
<dbReference type="SUPFAM" id="SSF56507">
    <property type="entry name" value="Methionine synthase activation domain-like"/>
    <property type="match status" value="1"/>
</dbReference>
<dbReference type="PATRIC" id="fig|457404.5.peg.725"/>
<feature type="binding site" evidence="22 24">
    <location>
        <position position="291"/>
    </location>
    <ligand>
        <name>Zn(2+)</name>
        <dbReference type="ChEBI" id="CHEBI:29105"/>
    </ligand>
</feature>
<comment type="caution">
    <text evidence="30">The sequence shown here is derived from an EMBL/GenBank/DDBJ whole genome shotgun (WGS) entry which is preliminary data.</text>
</comment>
<keyword evidence="12 21" id="KW-0949">S-adenosyl-L-methionine</keyword>
<evidence type="ECO:0000256" key="12">
    <source>
        <dbReference type="ARBA" id="ARBA00022691"/>
    </source>
</evidence>
<sequence length="1113" mass="124252">MINELKKRVLVLDGATGTAIQKYNLTDEDFQGKKGCNEILNITKPDVIKEIHTKYIEAGADIIETNSFNCNRISLKDYEIEDMSYTLSKKGAELARETADNFYKTSGKKIYVAGSIGPTSKSLSLPMGDVPYEREINFDQMKKIYSEQIEGVIDGGVDCLLIETIFDGLSAKAALVAAEDLFEKKNIQLPIMISATVNRQGKIFSGQSIESLITALDRPSIISFGLNCSFGAKDLIPMIKRIASFTDKYISLYPNAGLPNEEGEYEETPEITAGYLKELVDEKKVNILGGCCGTHFSHIKAIADLVKDKEPRLPVSKENRYFLSGNEIYDFSNKFTIVGERNNVAGSKIFKTLIEEKNYIKALEIARSQIEKGAAVLDINLDDGLLIPHEEMERFLRIIQNDPIVSKIPIMIDSSDFFTIETALKNIAGKSIVNSISLKEGEEAFRKKARIIKKYGAAMVVMAFDENGQGVSYERKVEICNRSYKILAEEGIPSSDIAFDPNILTIGTGSEDDRYNGLNFIKTVHWIKENLPQCSITGGLSNLSFAFRGNNPLRAAIHSLFIENAKEKGMNFAIMNPGEKAPQLTSEEKNTILSLINGEEDSLDSILELAVKLKNASDLLKKNSSSAPKIIKNDFDSLKDRIENALIYGGSTTFDTDINTALETMTPLDIIQNILMKGMDKIGVLFEKGELYLPQLIRSASVMNRAVDILKPHMKIEANIGIKGKVLMATVEGDVHDIGKNIAGTVLKCNGYEVIDLGVMVSKEKILEEAVKNNVDIITLSGLISPSLKEMEKILSLLDISKLSIPVLIAGAATSKLHTAVKLEPFYQGKTFHTTDALDTLTIINKLIYGDRDLFITEKTKELRELCKVYLNNKKNTSKISISPKEDFTSEVIAPKQLGKQYIEFPLQKIEKYINWNFLLHNMKVKNTPLEENTLNDAKYILEKMKENDIKVKCAFGIFPCTKDSDNLTIKDSDKNWSISFIRGEVKNKDIGISDFFNENDFIGTFIISVNSSLFDEDNYMSIMESILLTRIAEAASEFMEIYLKEENIWLPNIRPAIGYSSIPDHSIKKTIFEITEGERTGAYLTNNFAMSPLSTVCGIYISNPKSFYFDLK</sequence>
<dbReference type="PROSITE" id="PS51337">
    <property type="entry name" value="B12_BINDING_NTER"/>
    <property type="match status" value="1"/>
</dbReference>
<evidence type="ECO:0000256" key="11">
    <source>
        <dbReference type="ARBA" id="ARBA00022679"/>
    </source>
</evidence>
<dbReference type="InterPro" id="IPR000489">
    <property type="entry name" value="Pterin-binding_dom"/>
</dbReference>
<comment type="catalytic activity">
    <reaction evidence="1 21">
        <text>(6S)-5-methyl-5,6,7,8-tetrahydrofolate + L-homocysteine = (6S)-5,6,7,8-tetrahydrofolate + L-methionine</text>
        <dbReference type="Rhea" id="RHEA:11172"/>
        <dbReference type="ChEBI" id="CHEBI:18608"/>
        <dbReference type="ChEBI" id="CHEBI:57453"/>
        <dbReference type="ChEBI" id="CHEBI:57844"/>
        <dbReference type="ChEBI" id="CHEBI:58199"/>
        <dbReference type="EC" id="2.1.1.13"/>
    </reaction>
</comment>
<evidence type="ECO:0000256" key="19">
    <source>
        <dbReference type="ARBA" id="ARBA00031040"/>
    </source>
</evidence>
<evidence type="ECO:0000256" key="10">
    <source>
        <dbReference type="ARBA" id="ARBA00022628"/>
    </source>
</evidence>
<evidence type="ECO:0000256" key="21">
    <source>
        <dbReference type="PIRNR" id="PIRNR000381"/>
    </source>
</evidence>
<keyword evidence="10 21" id="KW-0846">Cobalamin</keyword>
<keyword evidence="31" id="KW-1185">Reference proteome</keyword>
<dbReference type="FunFam" id="3.20.20.20:FF:000002">
    <property type="entry name" value="Methionine synthase"/>
    <property type="match status" value="1"/>
</dbReference>
<comment type="cofactor">
    <cofactor evidence="2 21 24">
        <name>Zn(2+)</name>
        <dbReference type="ChEBI" id="CHEBI:29105"/>
    </cofactor>
</comment>
<evidence type="ECO:0000256" key="5">
    <source>
        <dbReference type="ARBA" id="ARBA00010398"/>
    </source>
</evidence>
<evidence type="ECO:0000256" key="17">
    <source>
        <dbReference type="ARBA" id="ARBA00023285"/>
    </source>
</evidence>
<evidence type="ECO:0000256" key="13">
    <source>
        <dbReference type="ARBA" id="ARBA00022723"/>
    </source>
</evidence>
<evidence type="ECO:0000256" key="4">
    <source>
        <dbReference type="ARBA" id="ARBA00005178"/>
    </source>
</evidence>
<dbReference type="SUPFAM" id="SSF47644">
    <property type="entry name" value="Methionine synthase domain"/>
    <property type="match status" value="1"/>
</dbReference>
<keyword evidence="11 21" id="KW-0808">Transferase</keyword>
<dbReference type="Gene3D" id="1.10.288.10">
    <property type="entry name" value="Cobalamin-dependent Methionine Synthase, domain 2"/>
    <property type="match status" value="1"/>
</dbReference>
<dbReference type="InterPro" id="IPR036724">
    <property type="entry name" value="Cobalamin-bd_sf"/>
</dbReference>
<dbReference type="UniPathway" id="UPA00051">
    <property type="reaction ID" value="UER00081"/>
</dbReference>
<feature type="binding site" evidence="23">
    <location>
        <begin position="733"/>
        <end position="737"/>
    </location>
    <ligand>
        <name>methylcob(III)alamin</name>
        <dbReference type="ChEBI" id="CHEBI:28115"/>
    </ligand>
</feature>
<feature type="domain" description="Pterin-binding" evidence="26">
    <location>
        <begin position="335"/>
        <end position="597"/>
    </location>
</feature>
<feature type="binding site" evidence="22 24">
    <location>
        <position position="292"/>
    </location>
    <ligand>
        <name>Zn(2+)</name>
        <dbReference type="ChEBI" id="CHEBI:29105"/>
    </ligand>
</feature>
<dbReference type="InterPro" id="IPR003759">
    <property type="entry name" value="Cbl-bd_cap"/>
</dbReference>
<evidence type="ECO:0000256" key="8">
    <source>
        <dbReference type="ARBA" id="ARBA00022603"/>
    </source>
</evidence>
<feature type="binding site" evidence="23">
    <location>
        <position position="1055"/>
    </location>
    <ligand>
        <name>S-adenosyl-L-methionine</name>
        <dbReference type="ChEBI" id="CHEBI:59789"/>
    </ligand>
</feature>
<keyword evidence="17 21" id="KW-0170">Cobalt</keyword>
<reference evidence="30 31" key="1">
    <citation type="submission" date="2012-07" db="EMBL/GenBank/DDBJ databases">
        <title>The Genome Sequence of Fusobacterium ulcerans 12_1B.</title>
        <authorList>
            <consortium name="The Broad Institute Genome Sequencing Platform"/>
            <person name="Earl A."/>
            <person name="Ward D."/>
            <person name="Feldgarden M."/>
            <person name="Gevers D."/>
            <person name="Strauss J."/>
            <person name="Ambrose C.E."/>
            <person name="Allen-Vercoe E."/>
            <person name="Walker B."/>
            <person name="Young S.K."/>
            <person name="Zeng Q."/>
            <person name="Gargeya S."/>
            <person name="Fitzgerald M."/>
            <person name="Haas B."/>
            <person name="Abouelleil A."/>
            <person name="Alvarado L."/>
            <person name="Arachchi H.M."/>
            <person name="Berlin A.M."/>
            <person name="Chapman S.B."/>
            <person name="Goldberg J."/>
            <person name="Griggs A."/>
            <person name="Gujja S."/>
            <person name="Hansen M."/>
            <person name="Howarth C."/>
            <person name="Imamovic A."/>
            <person name="Larimer J."/>
            <person name="McCowen C."/>
            <person name="Montmayeur A."/>
            <person name="Murphy C."/>
            <person name="Neiman D."/>
            <person name="Pearson M."/>
            <person name="Priest M."/>
            <person name="Roberts A."/>
            <person name="Saif S."/>
            <person name="Shea T."/>
            <person name="Sisk P."/>
            <person name="Sykes S."/>
            <person name="Wortman J."/>
            <person name="Nusbaum C."/>
            <person name="Birren B."/>
        </authorList>
    </citation>
    <scope>NUCLEOTIDE SEQUENCE [LARGE SCALE GENOMIC DNA]</scope>
    <source>
        <strain evidence="30 31">12_1B</strain>
    </source>
</reference>
<feature type="domain" description="Hcy-binding" evidence="25">
    <location>
        <begin position="1"/>
        <end position="306"/>
    </location>
</feature>
<dbReference type="InterPro" id="IPR011005">
    <property type="entry name" value="Dihydropteroate_synth-like_sf"/>
</dbReference>
<evidence type="ECO:0000256" key="2">
    <source>
        <dbReference type="ARBA" id="ARBA00001947"/>
    </source>
</evidence>
<dbReference type="EC" id="2.1.1.13" evidence="6 20"/>
<feature type="binding site" evidence="23">
    <location>
        <position position="781"/>
    </location>
    <ligand>
        <name>methylcob(III)alamin</name>
        <dbReference type="ChEBI" id="CHEBI:28115"/>
    </ligand>
</feature>
<dbReference type="Gene3D" id="3.40.50.280">
    <property type="entry name" value="Cobalamin-binding domain"/>
    <property type="match status" value="1"/>
</dbReference>
<evidence type="ECO:0000313" key="30">
    <source>
        <dbReference type="EMBL" id="EPC09198.1"/>
    </source>
</evidence>
<dbReference type="HOGENOM" id="CLU_004914_4_0_0"/>
<dbReference type="Gene3D" id="1.10.1240.10">
    <property type="entry name" value="Methionine synthase domain"/>
    <property type="match status" value="1"/>
</dbReference>
<dbReference type="PROSITE" id="PS50972">
    <property type="entry name" value="PTERIN_BINDING"/>
    <property type="match status" value="1"/>
</dbReference>
<dbReference type="InterPro" id="IPR004223">
    <property type="entry name" value="VitB12-dep_Met_synth_activ_dom"/>
</dbReference>
<feature type="domain" description="B12-binding N-terminal" evidence="29">
    <location>
        <begin position="629"/>
        <end position="722"/>
    </location>
</feature>
<dbReference type="InterPro" id="IPR003726">
    <property type="entry name" value="HCY_dom"/>
</dbReference>
<dbReference type="InterPro" id="IPR011822">
    <property type="entry name" value="MetH"/>
</dbReference>
<dbReference type="Gene3D" id="3.20.20.20">
    <property type="entry name" value="Dihydropteroate synthase-like"/>
    <property type="match status" value="1"/>
</dbReference>
<dbReference type="FunFam" id="3.20.20.330:FF:000001">
    <property type="entry name" value="Methionine synthase"/>
    <property type="match status" value="1"/>
</dbReference>
<dbReference type="AlphaFoldDB" id="S2LQB8"/>
<dbReference type="SUPFAM" id="SSF52242">
    <property type="entry name" value="Cobalamin (vitamin B12)-binding domain"/>
    <property type="match status" value="1"/>
</dbReference>
<evidence type="ECO:0000256" key="9">
    <source>
        <dbReference type="ARBA" id="ARBA00022605"/>
    </source>
</evidence>
<accession>S2LQB8</accession>
<evidence type="ECO:0000256" key="14">
    <source>
        <dbReference type="ARBA" id="ARBA00022737"/>
    </source>
</evidence>
<dbReference type="GO" id="GO:0046653">
    <property type="term" value="P:tetrahydrofolate metabolic process"/>
    <property type="evidence" value="ECO:0007669"/>
    <property type="project" value="TreeGrafter"/>
</dbReference>
<keyword evidence="16 21" id="KW-0486">Methionine biosynthesis</keyword>
<feature type="binding site" evidence="22 24">
    <location>
        <position position="228"/>
    </location>
    <ligand>
        <name>Zn(2+)</name>
        <dbReference type="ChEBI" id="CHEBI:29105"/>
    </ligand>
</feature>
<keyword evidence="13 21" id="KW-0479">Metal-binding</keyword>
<keyword evidence="14" id="KW-0677">Repeat</keyword>
<evidence type="ECO:0000256" key="6">
    <source>
        <dbReference type="ARBA" id="ARBA00012032"/>
    </source>
</evidence>
<gene>
    <name evidence="30" type="ORF">HMPREF0402_04112</name>
</gene>
<dbReference type="NCBIfam" id="TIGR02082">
    <property type="entry name" value="metH"/>
    <property type="match status" value="1"/>
</dbReference>
<evidence type="ECO:0000313" key="31">
    <source>
        <dbReference type="Proteomes" id="UP000003233"/>
    </source>
</evidence>
<feature type="binding site" evidence="23">
    <location>
        <position position="837"/>
    </location>
    <ligand>
        <name>methylcob(III)alamin</name>
        <dbReference type="ChEBI" id="CHEBI:28115"/>
    </ligand>
</feature>
<evidence type="ECO:0000259" key="26">
    <source>
        <dbReference type="PROSITE" id="PS50972"/>
    </source>
</evidence>
<dbReference type="GO" id="GO:0050667">
    <property type="term" value="P:homocysteine metabolic process"/>
    <property type="evidence" value="ECO:0007669"/>
    <property type="project" value="TreeGrafter"/>
</dbReference>
<comment type="domain">
    <text evidence="21">Modular enzyme with four functionally distinct domains. The isolated Hcy-binding domain catalyzes methyl transfer from free methylcobalamin to homocysteine. The Hcy-binding domain in association with the pterin-binding domain catalyzes the methylation of cob(I)alamin by methyltetrahydrofolate and the methylation of homocysteine. The B12-binding domain binds the cofactor. The AdoMet activation domain binds S-adenosyl-L-methionine. Under aerobic conditions cob(I)alamin can be converted to inactive cob(II)alamin. Reductive methylation by S-adenosyl-L-methionine and flavodoxin regenerates methylcobalamin.</text>
</comment>
<keyword evidence="9 21" id="KW-0028">Amino-acid biosynthesis</keyword>
<keyword evidence="8 21" id="KW-0489">Methyltransferase</keyword>
<dbReference type="SUPFAM" id="SSF82282">
    <property type="entry name" value="Homocysteine S-methyltransferase"/>
    <property type="match status" value="1"/>
</dbReference>
<dbReference type="Gene3D" id="3.20.20.330">
    <property type="entry name" value="Homocysteine-binding-like domain"/>
    <property type="match status" value="1"/>
</dbReference>
<organism evidence="30 31">
    <name type="scientific">Fusobacterium ulcerans 12-1B</name>
    <dbReference type="NCBI Taxonomy" id="457404"/>
    <lineage>
        <taxon>Bacteria</taxon>
        <taxon>Fusobacteriati</taxon>
        <taxon>Fusobacteriota</taxon>
        <taxon>Fusobacteriia</taxon>
        <taxon>Fusobacteriales</taxon>
        <taxon>Fusobacteriaceae</taxon>
        <taxon>Fusobacterium</taxon>
    </lineage>
</organism>
<comment type="similarity">
    <text evidence="5">Belongs to the vitamin-B12 dependent methionine synthase family.</text>
</comment>
<dbReference type="InterPro" id="IPR037010">
    <property type="entry name" value="VitB12-dep_Met_synth_activ_sf"/>
</dbReference>
<dbReference type="Proteomes" id="UP000003233">
    <property type="component" value="Unassembled WGS sequence"/>
</dbReference>
<dbReference type="Pfam" id="PF02607">
    <property type="entry name" value="B12-binding_2"/>
    <property type="match status" value="1"/>
</dbReference>
<evidence type="ECO:0000256" key="22">
    <source>
        <dbReference type="PIRSR" id="PIRSR000381-1"/>
    </source>
</evidence>
<dbReference type="PIRSF" id="PIRSF000381">
    <property type="entry name" value="MetH"/>
    <property type="match status" value="1"/>
</dbReference>
<protein>
    <recommendedName>
        <fullName evidence="7 20">Methionine synthase</fullName>
        <ecNumber evidence="6 20">2.1.1.13</ecNumber>
    </recommendedName>
    <alternativeName>
        <fullName evidence="19 21">5-methyltetrahydrofolate--homocysteine methyltransferase</fullName>
    </alternativeName>
</protein>
<evidence type="ECO:0000256" key="3">
    <source>
        <dbReference type="ARBA" id="ARBA00001956"/>
    </source>
</evidence>
<evidence type="ECO:0000259" key="28">
    <source>
        <dbReference type="PROSITE" id="PS51332"/>
    </source>
</evidence>
<evidence type="ECO:0000256" key="16">
    <source>
        <dbReference type="ARBA" id="ARBA00023167"/>
    </source>
</evidence>
<dbReference type="Pfam" id="PF00809">
    <property type="entry name" value="Pterin_bind"/>
    <property type="match status" value="1"/>
</dbReference>
<comment type="pathway">
    <text evidence="4 21">Amino-acid biosynthesis; L-methionine biosynthesis via de novo pathway; L-methionine from L-homocysteine (MetH route): step 1/1.</text>
</comment>
<dbReference type="PANTHER" id="PTHR45833:SF1">
    <property type="entry name" value="METHIONINE SYNTHASE"/>
    <property type="match status" value="1"/>
</dbReference>
<evidence type="ECO:0000259" key="27">
    <source>
        <dbReference type="PROSITE" id="PS50974"/>
    </source>
</evidence>
<dbReference type="PROSITE" id="PS51332">
    <property type="entry name" value="B12_BINDING"/>
    <property type="match status" value="1"/>
</dbReference>
<dbReference type="Pfam" id="PF02574">
    <property type="entry name" value="S-methyl_trans"/>
    <property type="match status" value="1"/>
</dbReference>
<dbReference type="GO" id="GO:0032259">
    <property type="term" value="P:methylation"/>
    <property type="evidence" value="ECO:0007669"/>
    <property type="project" value="UniProtKB-KW"/>
</dbReference>
<dbReference type="Pfam" id="PF02965">
    <property type="entry name" value="Met_synt_B12"/>
    <property type="match status" value="1"/>
</dbReference>
<feature type="binding site" evidence="23">
    <location>
        <begin position="1109"/>
        <end position="1110"/>
    </location>
    <ligand>
        <name>S-adenosyl-L-methionine</name>
        <dbReference type="ChEBI" id="CHEBI:59789"/>
    </ligand>
</feature>
<dbReference type="SUPFAM" id="SSF51717">
    <property type="entry name" value="Dihydropteroate synthetase-like"/>
    <property type="match status" value="1"/>
</dbReference>
<dbReference type="SMART" id="SM01018">
    <property type="entry name" value="B12-binding_2"/>
    <property type="match status" value="1"/>
</dbReference>
<dbReference type="PROSITE" id="PS50970">
    <property type="entry name" value="HCY"/>
    <property type="match status" value="1"/>
</dbReference>
<dbReference type="InterPro" id="IPR036589">
    <property type="entry name" value="HCY_dom_sf"/>
</dbReference>
<dbReference type="InterPro" id="IPR006158">
    <property type="entry name" value="Cobalamin-bd"/>
</dbReference>
<evidence type="ECO:0000256" key="20">
    <source>
        <dbReference type="NCBIfam" id="TIGR02082"/>
    </source>
</evidence>
<evidence type="ECO:0000256" key="23">
    <source>
        <dbReference type="PIRSR" id="PIRSR000381-2"/>
    </source>
</evidence>
<dbReference type="EMBL" id="AGWJ02000002">
    <property type="protein sequence ID" value="EPC09198.1"/>
    <property type="molecule type" value="Genomic_DNA"/>
</dbReference>
<feature type="domain" description="B12-binding" evidence="28">
    <location>
        <begin position="723"/>
        <end position="858"/>
    </location>
</feature>
<dbReference type="Gene3D" id="3.10.196.10">
    <property type="entry name" value="Vitamin B12-dependent methionine synthase, activation domain"/>
    <property type="match status" value="1"/>
</dbReference>
<comment type="function">
    <text evidence="18 21">Catalyzes the transfer of a methyl group from methyl-cobalamin to homocysteine, yielding enzyme-bound cob(I)alamin and methionine. Subsequently, remethylates the cofactor using methyltetrahydrofolate.</text>
</comment>
<evidence type="ECO:0000259" key="29">
    <source>
        <dbReference type="PROSITE" id="PS51337"/>
    </source>
</evidence>
<comment type="cofactor">
    <cofactor evidence="3 21 22">
        <name>methylcob(III)alamin</name>
        <dbReference type="ChEBI" id="CHEBI:28115"/>
    </cofactor>
</comment>
<dbReference type="Pfam" id="PF02310">
    <property type="entry name" value="B12-binding"/>
    <property type="match status" value="1"/>
</dbReference>
<dbReference type="PROSITE" id="PS50974">
    <property type="entry name" value="ADOMET_ACTIVATION"/>
    <property type="match status" value="1"/>
</dbReference>
<feature type="binding site" description="axial binding residue" evidence="22">
    <location>
        <position position="736"/>
    </location>
    <ligand>
        <name>methylcob(III)alamin</name>
        <dbReference type="ChEBI" id="CHEBI:28115"/>
    </ligand>
    <ligandPart>
        <name>Co</name>
        <dbReference type="ChEBI" id="CHEBI:27638"/>
    </ligandPart>
</feature>
<dbReference type="GO" id="GO:0008270">
    <property type="term" value="F:zinc ion binding"/>
    <property type="evidence" value="ECO:0007669"/>
    <property type="project" value="UniProtKB-UniRule"/>
</dbReference>
<dbReference type="GO" id="GO:0008705">
    <property type="term" value="F:methionine synthase activity"/>
    <property type="evidence" value="ECO:0007669"/>
    <property type="project" value="UniProtKB-UniRule"/>
</dbReference>
<dbReference type="InterPro" id="IPR050554">
    <property type="entry name" value="Met_Synthase/Corrinoid"/>
</dbReference>
<proteinExistence type="inferred from homology"/>